<proteinExistence type="predicted"/>
<dbReference type="AlphaFoldDB" id="A0A518H2F8"/>
<name>A0A518H2F8_9BACT</name>
<protein>
    <submittedName>
        <fullName evidence="1">Uncharacterized protein</fullName>
    </submittedName>
</protein>
<evidence type="ECO:0000313" key="2">
    <source>
        <dbReference type="Proteomes" id="UP000317835"/>
    </source>
</evidence>
<keyword evidence="2" id="KW-1185">Reference proteome</keyword>
<reference evidence="1 2" key="1">
    <citation type="submission" date="2019-02" db="EMBL/GenBank/DDBJ databases">
        <title>Deep-cultivation of Planctomycetes and their phenomic and genomic characterization uncovers novel biology.</title>
        <authorList>
            <person name="Wiegand S."/>
            <person name="Jogler M."/>
            <person name="Boedeker C."/>
            <person name="Pinto D."/>
            <person name="Vollmers J."/>
            <person name="Rivas-Marin E."/>
            <person name="Kohn T."/>
            <person name="Peeters S.H."/>
            <person name="Heuer A."/>
            <person name="Rast P."/>
            <person name="Oberbeckmann S."/>
            <person name="Bunk B."/>
            <person name="Jeske O."/>
            <person name="Meyerdierks A."/>
            <person name="Storesund J.E."/>
            <person name="Kallscheuer N."/>
            <person name="Luecker S."/>
            <person name="Lage O.M."/>
            <person name="Pohl T."/>
            <person name="Merkel B.J."/>
            <person name="Hornburger P."/>
            <person name="Mueller R.-W."/>
            <person name="Bruemmer F."/>
            <person name="Labrenz M."/>
            <person name="Spormann A.M."/>
            <person name="Op den Camp H."/>
            <person name="Overmann J."/>
            <person name="Amann R."/>
            <person name="Jetten M.S.M."/>
            <person name="Mascher T."/>
            <person name="Medema M.H."/>
            <person name="Devos D.P."/>
            <person name="Kaster A.-K."/>
            <person name="Ovreas L."/>
            <person name="Rohde M."/>
            <person name="Galperin M.Y."/>
            <person name="Jogler C."/>
        </authorList>
    </citation>
    <scope>NUCLEOTIDE SEQUENCE [LARGE SCALE GENOMIC DNA]</scope>
    <source>
        <strain evidence="1 2">ElP</strain>
    </source>
</reference>
<organism evidence="1 2">
    <name type="scientific">Tautonia plasticadhaerens</name>
    <dbReference type="NCBI Taxonomy" id="2527974"/>
    <lineage>
        <taxon>Bacteria</taxon>
        <taxon>Pseudomonadati</taxon>
        <taxon>Planctomycetota</taxon>
        <taxon>Planctomycetia</taxon>
        <taxon>Isosphaerales</taxon>
        <taxon>Isosphaeraceae</taxon>
        <taxon>Tautonia</taxon>
    </lineage>
</organism>
<gene>
    <name evidence="1" type="ORF">ElP_29380</name>
</gene>
<accession>A0A518H2F8</accession>
<dbReference type="EMBL" id="CP036426">
    <property type="protein sequence ID" value="QDV35039.1"/>
    <property type="molecule type" value="Genomic_DNA"/>
</dbReference>
<sequence length="148" mass="16747">MERYALRLVHPDIPAPAGLRVLAVRDGSGEGGPDGLAHETMPVVAIQSQVVHHYTSDDPRPVHPDPTLMERLGWHYRHQECRHAPICITSSGRVEALDPDDPCWILLPPDTPDDRVELLARRLKDEEGIRRTLEHRIEDIEQDHVEGD</sequence>
<dbReference type="KEGG" id="tpla:ElP_29380"/>
<dbReference type="RefSeq" id="WP_145270356.1">
    <property type="nucleotide sequence ID" value="NZ_CP036426.1"/>
</dbReference>
<evidence type="ECO:0000313" key="1">
    <source>
        <dbReference type="EMBL" id="QDV35039.1"/>
    </source>
</evidence>
<dbReference type="OrthoDB" id="9835828at2"/>
<dbReference type="Proteomes" id="UP000317835">
    <property type="component" value="Chromosome"/>
</dbReference>